<dbReference type="GO" id="GO:0003700">
    <property type="term" value="F:DNA-binding transcription factor activity"/>
    <property type="evidence" value="ECO:0007669"/>
    <property type="project" value="TreeGrafter"/>
</dbReference>
<evidence type="ECO:0000313" key="5">
    <source>
        <dbReference type="EMBL" id="SJZ54446.1"/>
    </source>
</evidence>
<keyword evidence="3" id="KW-0804">Transcription</keyword>
<feature type="domain" description="HTH lacI-type" evidence="4">
    <location>
        <begin position="12"/>
        <end position="66"/>
    </location>
</feature>
<protein>
    <submittedName>
        <fullName evidence="5">Transcriptional regulator, LacI family</fullName>
    </submittedName>
</protein>
<dbReference type="PANTHER" id="PTHR30146">
    <property type="entry name" value="LACI-RELATED TRANSCRIPTIONAL REPRESSOR"/>
    <property type="match status" value="1"/>
</dbReference>
<gene>
    <name evidence="5" type="ORF">SAMN05428963_101232</name>
</gene>
<accession>A0A1T4LIM0</accession>
<dbReference type="Gene3D" id="1.10.260.40">
    <property type="entry name" value="lambda repressor-like DNA-binding domains"/>
    <property type="match status" value="1"/>
</dbReference>
<dbReference type="CDD" id="cd01392">
    <property type="entry name" value="HTH_LacI"/>
    <property type="match status" value="1"/>
</dbReference>
<keyword evidence="1" id="KW-0805">Transcription regulation</keyword>
<dbReference type="PANTHER" id="PTHR30146:SF147">
    <property type="entry name" value="HTH-TYPE TRANSCRIPTIONAL REGULATOR DEGA"/>
    <property type="match status" value="1"/>
</dbReference>
<keyword evidence="2" id="KW-0238">DNA-binding</keyword>
<evidence type="ECO:0000313" key="6">
    <source>
        <dbReference type="Proteomes" id="UP000190135"/>
    </source>
</evidence>
<dbReference type="SUPFAM" id="SSF53822">
    <property type="entry name" value="Periplasmic binding protein-like I"/>
    <property type="match status" value="1"/>
</dbReference>
<dbReference type="SMART" id="SM00354">
    <property type="entry name" value="HTH_LACI"/>
    <property type="match status" value="1"/>
</dbReference>
<evidence type="ECO:0000256" key="2">
    <source>
        <dbReference type="ARBA" id="ARBA00023125"/>
    </source>
</evidence>
<evidence type="ECO:0000259" key="4">
    <source>
        <dbReference type="PROSITE" id="PS50932"/>
    </source>
</evidence>
<dbReference type="STRING" id="1365950.SAMN05428963_101232"/>
<dbReference type="EMBL" id="FUXL01000001">
    <property type="protein sequence ID" value="SJZ54446.1"/>
    <property type="molecule type" value="Genomic_DNA"/>
</dbReference>
<organism evidence="5 6">
    <name type="scientific">Consotaella salsifontis</name>
    <dbReference type="NCBI Taxonomy" id="1365950"/>
    <lineage>
        <taxon>Bacteria</taxon>
        <taxon>Pseudomonadati</taxon>
        <taxon>Pseudomonadota</taxon>
        <taxon>Alphaproteobacteria</taxon>
        <taxon>Hyphomicrobiales</taxon>
        <taxon>Aurantimonadaceae</taxon>
        <taxon>Consotaella</taxon>
    </lineage>
</organism>
<dbReference type="Gene3D" id="3.40.50.2300">
    <property type="match status" value="2"/>
</dbReference>
<keyword evidence="6" id="KW-1185">Reference proteome</keyword>
<dbReference type="GO" id="GO:0000976">
    <property type="term" value="F:transcription cis-regulatory region binding"/>
    <property type="evidence" value="ECO:0007669"/>
    <property type="project" value="TreeGrafter"/>
</dbReference>
<dbReference type="InterPro" id="IPR010982">
    <property type="entry name" value="Lambda_DNA-bd_dom_sf"/>
</dbReference>
<dbReference type="OrthoDB" id="7170131at2"/>
<dbReference type="Pfam" id="PF00356">
    <property type="entry name" value="LacI"/>
    <property type="match status" value="1"/>
</dbReference>
<dbReference type="InterPro" id="IPR028082">
    <property type="entry name" value="Peripla_BP_I"/>
</dbReference>
<dbReference type="SUPFAM" id="SSF47413">
    <property type="entry name" value="lambda repressor-like DNA-binding domains"/>
    <property type="match status" value="1"/>
</dbReference>
<sequence length="348" mass="37386">MPNNVKGAGTGPTIKQLAQTLGMAHSTVSRALNDHPAISDATKERIRRAAAEFGYVPNTAARMLRTSQSGIVGLVVPDIVNPFFSRVAKSISSLAMEHRWQVVLSDTAGDPERERLAVESLLRTRAEGVIISVTEDPLPETIEMLGRLRVVQFLRSHPSIRAPVVKIGDFEAVATATAHLQSLGHTNIGFIGSPASLSTGFERRSGFLSRFPSRPPEEDLVVCGPVTPEFGTEAFLRMISRDDPPTAIVLGSASYSQGVAVAANRARIQIPEDLSIVGFGDTYLNEVLLGGLTTMVLPLQEIADTCVETLRLSFAQSERAAEAGDGLAIIQSLPARLLLRSTTRKLDV</sequence>
<dbReference type="InterPro" id="IPR046335">
    <property type="entry name" value="LacI/GalR-like_sensor"/>
</dbReference>
<dbReference type="AlphaFoldDB" id="A0A1T4LIM0"/>
<evidence type="ECO:0000256" key="3">
    <source>
        <dbReference type="ARBA" id="ARBA00023163"/>
    </source>
</evidence>
<evidence type="ECO:0000256" key="1">
    <source>
        <dbReference type="ARBA" id="ARBA00023015"/>
    </source>
</evidence>
<dbReference type="PROSITE" id="PS50932">
    <property type="entry name" value="HTH_LACI_2"/>
    <property type="match status" value="1"/>
</dbReference>
<name>A0A1T4LIM0_9HYPH</name>
<proteinExistence type="predicted"/>
<dbReference type="CDD" id="cd06267">
    <property type="entry name" value="PBP1_LacI_sugar_binding-like"/>
    <property type="match status" value="1"/>
</dbReference>
<reference evidence="5 6" key="1">
    <citation type="submission" date="2017-02" db="EMBL/GenBank/DDBJ databases">
        <authorList>
            <person name="Peterson S.W."/>
        </authorList>
    </citation>
    <scope>NUCLEOTIDE SEQUENCE [LARGE SCALE GENOMIC DNA]</scope>
    <source>
        <strain evidence="5 6">USBA 369</strain>
    </source>
</reference>
<dbReference type="Proteomes" id="UP000190135">
    <property type="component" value="Unassembled WGS sequence"/>
</dbReference>
<dbReference type="InterPro" id="IPR000843">
    <property type="entry name" value="HTH_LacI"/>
</dbReference>
<dbReference type="Pfam" id="PF13377">
    <property type="entry name" value="Peripla_BP_3"/>
    <property type="match status" value="1"/>
</dbReference>
<dbReference type="RefSeq" id="WP_131829839.1">
    <property type="nucleotide sequence ID" value="NZ_FUXL01000001.1"/>
</dbReference>